<keyword evidence="6" id="KW-1185">Reference proteome</keyword>
<dbReference type="Gene3D" id="1.10.443.10">
    <property type="entry name" value="Intergrase catalytic core"/>
    <property type="match status" value="1"/>
</dbReference>
<dbReference type="CDD" id="cd00796">
    <property type="entry name" value="INT_Rci_Hp1_C"/>
    <property type="match status" value="1"/>
</dbReference>
<dbReference type="SUPFAM" id="SSF56349">
    <property type="entry name" value="DNA breaking-rejoining enzymes"/>
    <property type="match status" value="1"/>
</dbReference>
<dbReference type="InterPro" id="IPR011010">
    <property type="entry name" value="DNA_brk_join_enz"/>
</dbReference>
<dbReference type="Pfam" id="PF00589">
    <property type="entry name" value="Phage_integrase"/>
    <property type="match status" value="1"/>
</dbReference>
<dbReference type="PANTHER" id="PTHR30349:SF94">
    <property type="entry name" value="INTEGRASE_RECOMBINASE HI_1414-RELATED"/>
    <property type="match status" value="1"/>
</dbReference>
<evidence type="ECO:0000256" key="1">
    <source>
        <dbReference type="ARBA" id="ARBA00022908"/>
    </source>
</evidence>
<dbReference type="GO" id="GO:0006310">
    <property type="term" value="P:DNA recombination"/>
    <property type="evidence" value="ECO:0007669"/>
    <property type="project" value="UniProtKB-KW"/>
</dbReference>
<dbReference type="AlphaFoldDB" id="A0A1A7C3W7"/>
<dbReference type="PROSITE" id="PS51898">
    <property type="entry name" value="TYR_RECOMBINASE"/>
    <property type="match status" value="1"/>
</dbReference>
<gene>
    <name evidence="5" type="ORF">ASR47_10103</name>
</gene>
<evidence type="ECO:0000256" key="2">
    <source>
        <dbReference type="ARBA" id="ARBA00023172"/>
    </source>
</evidence>
<sequence length="423" mass="48389">MSKKQNGRLEKHIYVEERSGSLRFKVVVPPFQDSATFSTMDEGARWARRRRVELLESRASNKELASPERVHVVSASSGFPHAPKAPLPIKLSDVFDSYQQNDLPKLTGKDAEASRLERLRKWFGERTVDQLDETLIDKWKASRLAGKLGSGRDPNRAATMSTSDGAKPLTKHQRYARKKAGKEVPSLPIYPVSTQTARHELNLLRRSVTKYLNKENRWPIYGAWWQAHSLMRMQLPDSAEPRNRRVSDDELLKVFNSIEDMTLKSAILFSILTSLRRGEIVSLQWEDVDFQRMVVRLRKPGFLTKTKVHAREVPLLPGAVKLLQDLIPQKSGRIFPMPATDLSHGWRDAADRAEIYDARLHDCRREAISRLVETCQLRMHEVVLFSGHSDMRTLEKHYLRLDSGRMAARLAENPDAINMAPSL</sequence>
<reference evidence="5 6" key="1">
    <citation type="submission" date="2016-04" db="EMBL/GenBank/DDBJ databases">
        <title>Draft genome sequence of Janthinobacterium psychrotolerans sp. nov., isolated from freshwater sediments in Denmark.</title>
        <authorList>
            <person name="Gong X."/>
            <person name="Skrivergaard S."/>
            <person name="Korsgaard B.S."/>
            <person name="Schreiber L."/>
            <person name="Marshall I.P."/>
            <person name="Finster K."/>
            <person name="Schramm A."/>
        </authorList>
    </citation>
    <scope>NUCLEOTIDE SEQUENCE [LARGE SCALE GENOMIC DNA]</scope>
    <source>
        <strain evidence="5 6">S3-2</strain>
    </source>
</reference>
<evidence type="ECO:0000256" key="3">
    <source>
        <dbReference type="SAM" id="MobiDB-lite"/>
    </source>
</evidence>
<proteinExistence type="predicted"/>
<dbReference type="STRING" id="1747903.ASR47_10103"/>
<protein>
    <submittedName>
        <fullName evidence="5">Phage integrase family protein</fullName>
    </submittedName>
</protein>
<dbReference type="EMBL" id="LOCQ01000053">
    <property type="protein sequence ID" value="OBV39415.1"/>
    <property type="molecule type" value="Genomic_DNA"/>
</dbReference>
<dbReference type="RefSeq" id="WP_065307770.1">
    <property type="nucleotide sequence ID" value="NZ_LOCQ01000053.1"/>
</dbReference>
<dbReference type="GO" id="GO:0003677">
    <property type="term" value="F:DNA binding"/>
    <property type="evidence" value="ECO:0007669"/>
    <property type="project" value="InterPro"/>
</dbReference>
<dbReference type="PANTHER" id="PTHR30349">
    <property type="entry name" value="PHAGE INTEGRASE-RELATED"/>
    <property type="match status" value="1"/>
</dbReference>
<feature type="domain" description="Tyr recombinase" evidence="4">
    <location>
        <begin position="241"/>
        <end position="411"/>
    </location>
</feature>
<keyword evidence="2" id="KW-0233">DNA recombination</keyword>
<evidence type="ECO:0000313" key="5">
    <source>
        <dbReference type="EMBL" id="OBV39415.1"/>
    </source>
</evidence>
<comment type="caution">
    <text evidence="5">The sequence shown here is derived from an EMBL/GenBank/DDBJ whole genome shotgun (WGS) entry which is preliminary data.</text>
</comment>
<dbReference type="Proteomes" id="UP000092713">
    <property type="component" value="Unassembled WGS sequence"/>
</dbReference>
<feature type="region of interest" description="Disordered" evidence="3">
    <location>
        <begin position="147"/>
        <end position="171"/>
    </location>
</feature>
<accession>A0A1A7C3W7</accession>
<dbReference type="InterPro" id="IPR050090">
    <property type="entry name" value="Tyrosine_recombinase_XerCD"/>
</dbReference>
<dbReference type="GO" id="GO:0015074">
    <property type="term" value="P:DNA integration"/>
    <property type="evidence" value="ECO:0007669"/>
    <property type="project" value="UniProtKB-KW"/>
</dbReference>
<evidence type="ECO:0000313" key="6">
    <source>
        <dbReference type="Proteomes" id="UP000092713"/>
    </source>
</evidence>
<dbReference type="InterPro" id="IPR002104">
    <property type="entry name" value="Integrase_catalytic"/>
</dbReference>
<evidence type="ECO:0000259" key="4">
    <source>
        <dbReference type="PROSITE" id="PS51898"/>
    </source>
</evidence>
<dbReference type="OrthoDB" id="662444at2"/>
<name>A0A1A7C3W7_9BURK</name>
<keyword evidence="1" id="KW-0229">DNA integration</keyword>
<dbReference type="InterPro" id="IPR013762">
    <property type="entry name" value="Integrase-like_cat_sf"/>
</dbReference>
<organism evidence="5 6">
    <name type="scientific">Janthinobacterium psychrotolerans</name>
    <dbReference type="NCBI Taxonomy" id="1747903"/>
    <lineage>
        <taxon>Bacteria</taxon>
        <taxon>Pseudomonadati</taxon>
        <taxon>Pseudomonadota</taxon>
        <taxon>Betaproteobacteria</taxon>
        <taxon>Burkholderiales</taxon>
        <taxon>Oxalobacteraceae</taxon>
        <taxon>Janthinobacterium</taxon>
    </lineage>
</organism>